<dbReference type="RefSeq" id="WP_184780413.1">
    <property type="nucleotide sequence ID" value="NZ_JACHMG010000001.1"/>
</dbReference>
<gene>
    <name evidence="1" type="ORF">BJY18_002854</name>
</gene>
<accession>A0A840IV25</accession>
<sequence>MKRIWPLAAALLLTGCGVEPSGPEGRGEAPTGVAPGVTLYFVDVHRQLRPQLRETGQLGTIPEAVSLLLTGPGPDDSELHTEIAGTTVTQVRMSTAPDLLRIGLPLTVQDVTARGIDQIVCTALGVQIQSGGSPATRVQVDFVQPTPASDQRRTCPLFS</sequence>
<proteinExistence type="predicted"/>
<reference evidence="1 2" key="1">
    <citation type="submission" date="2020-08" db="EMBL/GenBank/DDBJ databases">
        <title>Sequencing the genomes of 1000 actinobacteria strains.</title>
        <authorList>
            <person name="Klenk H.-P."/>
        </authorList>
    </citation>
    <scope>NUCLEOTIDE SEQUENCE [LARGE SCALE GENOMIC DNA]</scope>
    <source>
        <strain evidence="1 2">DSM 45859</strain>
    </source>
</reference>
<comment type="caution">
    <text evidence="1">The sequence shown here is derived from an EMBL/GenBank/DDBJ whole genome shotgun (WGS) entry which is preliminary data.</text>
</comment>
<evidence type="ECO:0000313" key="1">
    <source>
        <dbReference type="EMBL" id="MBB4685369.1"/>
    </source>
</evidence>
<evidence type="ECO:0000313" key="2">
    <source>
        <dbReference type="Proteomes" id="UP000581769"/>
    </source>
</evidence>
<evidence type="ECO:0008006" key="3">
    <source>
        <dbReference type="Google" id="ProtNLM"/>
    </source>
</evidence>
<dbReference type="Proteomes" id="UP000581769">
    <property type="component" value="Unassembled WGS sequence"/>
</dbReference>
<dbReference type="AlphaFoldDB" id="A0A840IV25"/>
<dbReference type="EMBL" id="JACHMG010000001">
    <property type="protein sequence ID" value="MBB4685369.1"/>
    <property type="molecule type" value="Genomic_DNA"/>
</dbReference>
<dbReference type="PROSITE" id="PS51257">
    <property type="entry name" value="PROKAR_LIPOPROTEIN"/>
    <property type="match status" value="1"/>
</dbReference>
<protein>
    <recommendedName>
        <fullName evidence="3">GerMN domain-containing protein</fullName>
    </recommendedName>
</protein>
<keyword evidence="2" id="KW-1185">Reference proteome</keyword>
<organism evidence="1 2">
    <name type="scientific">Amycolatopsis jiangsuensis</name>
    <dbReference type="NCBI Taxonomy" id="1181879"/>
    <lineage>
        <taxon>Bacteria</taxon>
        <taxon>Bacillati</taxon>
        <taxon>Actinomycetota</taxon>
        <taxon>Actinomycetes</taxon>
        <taxon>Pseudonocardiales</taxon>
        <taxon>Pseudonocardiaceae</taxon>
        <taxon>Amycolatopsis</taxon>
    </lineage>
</organism>
<name>A0A840IV25_9PSEU</name>